<dbReference type="EMBL" id="ADAS02000090">
    <property type="protein sequence ID" value="OAV90988.1"/>
    <property type="molecule type" value="Genomic_DNA"/>
</dbReference>
<reference evidence="3 4" key="3">
    <citation type="journal article" date="2017" name="G3 (Bethesda)">
        <title>Comparative analysis highlights variable genome content of wheat rusts and divergence of the mating loci.</title>
        <authorList>
            <person name="Cuomo C.A."/>
            <person name="Bakkeren G."/>
            <person name="Khalil H.B."/>
            <person name="Panwar V."/>
            <person name="Joly D."/>
            <person name="Linning R."/>
            <person name="Sakthikumar S."/>
            <person name="Song X."/>
            <person name="Adiconis X."/>
            <person name="Fan L."/>
            <person name="Goldberg J.M."/>
            <person name="Levin J.Z."/>
            <person name="Young S."/>
            <person name="Zeng Q."/>
            <person name="Anikster Y."/>
            <person name="Bruce M."/>
            <person name="Wang M."/>
            <person name="Yin C."/>
            <person name="McCallum B."/>
            <person name="Szabo L.J."/>
            <person name="Hulbert S."/>
            <person name="Chen X."/>
            <person name="Fellers J.P."/>
        </authorList>
    </citation>
    <scope>NUCLEOTIDE SEQUENCE</scope>
    <source>
        <strain evidence="3">isolate 1-1 / race 1 (BBBD)</strain>
        <strain evidence="4">Isolate 1-1 / race 1 (BBBD)</strain>
    </source>
</reference>
<dbReference type="AlphaFoldDB" id="A0A180GEW0"/>
<protein>
    <submittedName>
        <fullName evidence="2 3">Uncharacterized protein</fullName>
    </submittedName>
</protein>
<reference evidence="3" key="4">
    <citation type="submission" date="2025-05" db="UniProtKB">
        <authorList>
            <consortium name="EnsemblFungi"/>
        </authorList>
    </citation>
    <scope>IDENTIFICATION</scope>
    <source>
        <strain evidence="3">isolate 1-1 / race 1 (BBBD)</strain>
    </source>
</reference>
<dbReference type="EnsemblFungi" id="PTTG_28149-t43_1">
    <property type="protein sequence ID" value="PTTG_28149-t43_1-p1"/>
    <property type="gene ID" value="PTTG_28149"/>
</dbReference>
<accession>A0A180GEW0</accession>
<sequence length="392" mass="42977">MKPLCKVSQEDWSWTHHSLAQYHRHQIDLLSQPPTLNKASLPTLNKASLPTLNKASLPTLNKASLPTLNKASLPTLNKASLPTLNKASLPTLNKASLANLNKAILVWIQPLATPRFQLGLTSSSFSPLLPQLLLETLASKEPLFLIPHHTEKSAPMWNEDEDAGIFAQECKDDGKITWYLIIPHGGPFAAAQKKRLDSPETFRQFLMATKGTPEHRQIKVLAYKDLKTARNGGASTSPANPTDGPAQVPQSATSNFELVNQLNNIHGPAEHLPGSHEGNVYINPENPDQHFHLNMGQATSWAKAIRKNPLVTLLVPPKSDQFQYRTKGNEPLPPTLPPPPPLALIPVANPFNFPAMFFNPMKMLTTSMNIPTANAPRTPNQPARAVSLSASY</sequence>
<feature type="region of interest" description="Disordered" evidence="1">
    <location>
        <begin position="230"/>
        <end position="250"/>
    </location>
</feature>
<keyword evidence="4" id="KW-1185">Reference proteome</keyword>
<evidence type="ECO:0000313" key="3">
    <source>
        <dbReference type="EnsemblFungi" id="PTTG_28149-t43_1-p1"/>
    </source>
</evidence>
<dbReference type="VEuPathDB" id="FungiDB:PTTG_28149"/>
<feature type="compositionally biased region" description="Polar residues" evidence="1">
    <location>
        <begin position="372"/>
        <end position="381"/>
    </location>
</feature>
<feature type="region of interest" description="Disordered" evidence="1">
    <location>
        <begin position="372"/>
        <end position="392"/>
    </location>
</feature>
<evidence type="ECO:0000313" key="4">
    <source>
        <dbReference type="Proteomes" id="UP000005240"/>
    </source>
</evidence>
<proteinExistence type="predicted"/>
<reference evidence="2" key="2">
    <citation type="submission" date="2016-05" db="EMBL/GenBank/DDBJ databases">
        <title>Comparative analysis highlights variable genome content of wheat rusts and divergence of the mating loci.</title>
        <authorList>
            <person name="Cuomo C.A."/>
            <person name="Bakkeren G."/>
            <person name="Szabo L."/>
            <person name="Khalil H."/>
            <person name="Joly D."/>
            <person name="Goldberg J."/>
            <person name="Young S."/>
            <person name="Zeng Q."/>
            <person name="Fellers J."/>
        </authorList>
    </citation>
    <scope>NUCLEOTIDE SEQUENCE [LARGE SCALE GENOMIC DNA]</scope>
    <source>
        <strain evidence="2">1-1 BBBD Race 1</strain>
    </source>
</reference>
<dbReference type="Proteomes" id="UP000005240">
    <property type="component" value="Unassembled WGS sequence"/>
</dbReference>
<reference evidence="2" key="1">
    <citation type="submission" date="2009-11" db="EMBL/GenBank/DDBJ databases">
        <authorList>
            <consortium name="The Broad Institute Genome Sequencing Platform"/>
            <person name="Ward D."/>
            <person name="Feldgarden M."/>
            <person name="Earl A."/>
            <person name="Young S.K."/>
            <person name="Zeng Q."/>
            <person name="Koehrsen M."/>
            <person name="Alvarado L."/>
            <person name="Berlin A."/>
            <person name="Bochicchio J."/>
            <person name="Borenstein D."/>
            <person name="Chapman S.B."/>
            <person name="Chen Z."/>
            <person name="Engels R."/>
            <person name="Freedman E."/>
            <person name="Gellesch M."/>
            <person name="Goldberg J."/>
            <person name="Griggs A."/>
            <person name="Gujja S."/>
            <person name="Heilman E."/>
            <person name="Heiman D."/>
            <person name="Hepburn T."/>
            <person name="Howarth C."/>
            <person name="Jen D."/>
            <person name="Larson L."/>
            <person name="Lewis B."/>
            <person name="Mehta T."/>
            <person name="Park D."/>
            <person name="Pearson M."/>
            <person name="Roberts A."/>
            <person name="Saif S."/>
            <person name="Shea T."/>
            <person name="Shenoy N."/>
            <person name="Sisk P."/>
            <person name="Stolte C."/>
            <person name="Sykes S."/>
            <person name="Thomson T."/>
            <person name="Walk T."/>
            <person name="White J."/>
            <person name="Yandava C."/>
            <person name="Izard J."/>
            <person name="Baranova O.V."/>
            <person name="Blanton J.M."/>
            <person name="Tanner A.C."/>
            <person name="Dewhirst F.E."/>
            <person name="Haas B."/>
            <person name="Nusbaum C."/>
            <person name="Birren B."/>
        </authorList>
    </citation>
    <scope>NUCLEOTIDE SEQUENCE [LARGE SCALE GENOMIC DNA]</scope>
    <source>
        <strain evidence="2">1-1 BBBD Race 1</strain>
    </source>
</reference>
<evidence type="ECO:0000256" key="1">
    <source>
        <dbReference type="SAM" id="MobiDB-lite"/>
    </source>
</evidence>
<organism evidence="2">
    <name type="scientific">Puccinia triticina (isolate 1-1 / race 1 (BBBD))</name>
    <name type="common">Brown leaf rust fungus</name>
    <dbReference type="NCBI Taxonomy" id="630390"/>
    <lineage>
        <taxon>Eukaryota</taxon>
        <taxon>Fungi</taxon>
        <taxon>Dikarya</taxon>
        <taxon>Basidiomycota</taxon>
        <taxon>Pucciniomycotina</taxon>
        <taxon>Pucciniomycetes</taxon>
        <taxon>Pucciniales</taxon>
        <taxon>Pucciniaceae</taxon>
        <taxon>Puccinia</taxon>
    </lineage>
</organism>
<gene>
    <name evidence="2" type="ORF">PTTG_28149</name>
</gene>
<evidence type="ECO:0000313" key="2">
    <source>
        <dbReference type="EMBL" id="OAV90988.1"/>
    </source>
</evidence>
<name>A0A180GEW0_PUCT1</name>
<dbReference type="OrthoDB" id="6367346at2759"/>